<organism evidence="2 3">
    <name type="scientific">Actinomadura fibrosa</name>
    <dbReference type="NCBI Taxonomy" id="111802"/>
    <lineage>
        <taxon>Bacteria</taxon>
        <taxon>Bacillati</taxon>
        <taxon>Actinomycetota</taxon>
        <taxon>Actinomycetes</taxon>
        <taxon>Streptosporangiales</taxon>
        <taxon>Thermomonosporaceae</taxon>
        <taxon>Actinomadura</taxon>
    </lineage>
</organism>
<dbReference type="Proteomes" id="UP001597063">
    <property type="component" value="Unassembled WGS sequence"/>
</dbReference>
<keyword evidence="3" id="KW-1185">Reference proteome</keyword>
<evidence type="ECO:0000313" key="3">
    <source>
        <dbReference type="Proteomes" id="UP001597063"/>
    </source>
</evidence>
<accession>A0ABW2XBN4</accession>
<gene>
    <name evidence="2" type="ORF">ACFQZM_02640</name>
</gene>
<keyword evidence="1" id="KW-0472">Membrane</keyword>
<keyword evidence="1" id="KW-0812">Transmembrane</keyword>
<evidence type="ECO:0000256" key="1">
    <source>
        <dbReference type="SAM" id="Phobius"/>
    </source>
</evidence>
<protein>
    <recommendedName>
        <fullName evidence="4">DUF4190 domain-containing protein</fullName>
    </recommendedName>
</protein>
<dbReference type="RefSeq" id="WP_131757211.1">
    <property type="nucleotide sequence ID" value="NZ_CAACUY010000027.1"/>
</dbReference>
<name>A0ABW2XBN4_9ACTN</name>
<comment type="caution">
    <text evidence="2">The sequence shown here is derived from an EMBL/GenBank/DDBJ whole genome shotgun (WGS) entry which is preliminary data.</text>
</comment>
<proteinExistence type="predicted"/>
<feature type="transmembrane region" description="Helical" evidence="1">
    <location>
        <begin position="6"/>
        <end position="24"/>
    </location>
</feature>
<keyword evidence="1" id="KW-1133">Transmembrane helix</keyword>
<sequence length="148" mass="16087">MAFYGLLVLLIGLPLLILGIVSTVRRKRERRDVFDAVAHIVGGCLFIVVGGIFLFIPGESEGVSDGEPTIGCTATVLDADDAHISLNKEHLYKIRVRVVPTEGAPLEVVIRERLDAWEAGAVGGHQKFACVQAASDPERVKIKWTSPR</sequence>
<dbReference type="EMBL" id="JBHTGP010000002">
    <property type="protein sequence ID" value="MFD0683382.1"/>
    <property type="molecule type" value="Genomic_DNA"/>
</dbReference>
<evidence type="ECO:0008006" key="4">
    <source>
        <dbReference type="Google" id="ProtNLM"/>
    </source>
</evidence>
<feature type="transmembrane region" description="Helical" evidence="1">
    <location>
        <begin position="36"/>
        <end position="56"/>
    </location>
</feature>
<reference evidence="3" key="1">
    <citation type="journal article" date="2019" name="Int. J. Syst. Evol. Microbiol.">
        <title>The Global Catalogue of Microorganisms (GCM) 10K type strain sequencing project: providing services to taxonomists for standard genome sequencing and annotation.</title>
        <authorList>
            <consortium name="The Broad Institute Genomics Platform"/>
            <consortium name="The Broad Institute Genome Sequencing Center for Infectious Disease"/>
            <person name="Wu L."/>
            <person name="Ma J."/>
        </authorList>
    </citation>
    <scope>NUCLEOTIDE SEQUENCE [LARGE SCALE GENOMIC DNA]</scope>
    <source>
        <strain evidence="3">JCM 9371</strain>
    </source>
</reference>
<evidence type="ECO:0000313" key="2">
    <source>
        <dbReference type="EMBL" id="MFD0683382.1"/>
    </source>
</evidence>